<sequence>MASATPRGVRNPRSRMAKGLLMAATLMLVAFCMGALLKHYHYLFRIQNDVLNSLMQPPVLYSKQLSEPISSPDQAEERMREGPLDNQTDDADEKIAERNSVTARNEKDKRYERYERLTPEGSATSSSTTQRVAERLELPVAKRSVQFKAKGARHTQKIKSQPQSPVFKEMAKKTKGERTDSAAVVRDEHGTLLVLKEQQQARRAVRKDFKAFWTEPEIQKCFATQHAHTIDPLAVFKSDRNDGNASSLVLHVMDAFLLRRGVTTLPSPTRDGTNDASSTDASFVRVLPRLLVRYSWSHESGARSGSGTKGLPIVLTVKAEVDRIREVPCTARVEEANNAGSEGLPEREVLLMYDCDPFEVKRTSDEDLNTRIHALVHLDWTAATGDTELSLDVVQAPVLRIALCEWTIDLMLPLKKGRAFALATIVTAEPSAAISQSNSATAFDALTDWPGWYLEEWLMFHLNLGYDHIYVYVDGTCARLERTLQPRVDVEDVIRILVAQGNISCVSLRSPVDPAASVPLLNVAVQAAHIDRLNPFFDYMTFLPPDRFLALSDHTKSVGNVSVLAAFVTENERKIARKNVQALCCGIKLSSVILRPDRELLIRSPLFVELFTQKRVLPGGQVEMEKSQQDLVLFRPDSVLHPTLFHMSTDPKALFVRSCDFNAWPHTEAFVGVYSKWDEARTDSESVALGWDSWKSSAAQMREQVTEHHRIDMNLLHARFMGMNVDIRHPNPFLNRWEQCPNGQVFEQSFIRVPFDASWTTKQRCSNAGDFVHMNPVVEWGVGNSTRQMFLLDAYLVRVQDGKQRSGWDTEEEEKMVDDAEFSAHLLFKHRGPFHQSPLSWLNHGLPFELRLGPDNSEKVVACRLDPLPFSYSGEADTFPETWYGYHCDSFVLSSMGSDAKAGKIARVSVSMHASTEEKMRRLESGVKVSRSNELTLCEWDPEMGIGAPQGPPKDHGFALVTMIKPDHSTKRSMYQPSSLERLPEWLAHHLHIGFNDITIYVDGNATDAALVTSYLAKFVDTGRLRIVRTFRNRVLMEKPKPWMRLIPPIPDEIDRMWDHQRTVFSAHVDRYAKHHELMLISDVDEFFYVKVKPVGAVTFQEQEAGVQLPSNESTSAMRIYWESWKSMLRERGRKLGACQLRTAWWYHEIDEYSSNVTETSIPKEQIYLVTEQYKFRRMRPVSGARGESKGLFVANESTFYTNQHGVYKFQRRFCVNAKAMSSFSCMAYLGHYRYAKSLSDDPLEPHEKPDIVRDIRSTLQQINSGTFAASTRDK</sequence>
<dbReference type="PANTHER" id="PTHR21461">
    <property type="entry name" value="GLYCOSYLTRANSFERASE FAMILY 92 PROTEIN"/>
    <property type="match status" value="1"/>
</dbReference>
<dbReference type="GO" id="GO:0016020">
    <property type="term" value="C:membrane"/>
    <property type="evidence" value="ECO:0007669"/>
    <property type="project" value="UniProtKB-SubCell"/>
</dbReference>
<dbReference type="GO" id="GO:0016757">
    <property type="term" value="F:glycosyltransferase activity"/>
    <property type="evidence" value="ECO:0007669"/>
    <property type="project" value="TreeGrafter"/>
</dbReference>
<dbReference type="GO" id="GO:0005737">
    <property type="term" value="C:cytoplasm"/>
    <property type="evidence" value="ECO:0007669"/>
    <property type="project" value="TreeGrafter"/>
</dbReference>
<proteinExistence type="predicted"/>
<dbReference type="OrthoDB" id="2526284at2759"/>
<dbReference type="Proteomes" id="UP000324585">
    <property type="component" value="Unassembled WGS sequence"/>
</dbReference>
<accession>A0A5J4YV44</accession>
<reference evidence="6" key="1">
    <citation type="journal article" date="2019" name="Nat. Commun.">
        <title>Expansion of phycobilisome linker gene families in mesophilic red algae.</title>
        <authorList>
            <person name="Lee J."/>
            <person name="Kim D."/>
            <person name="Bhattacharya D."/>
            <person name="Yoon H.S."/>
        </authorList>
    </citation>
    <scope>NUCLEOTIDE SEQUENCE [LARGE SCALE GENOMIC DNA]</scope>
    <source>
        <strain evidence="6">CCMP 1328</strain>
    </source>
</reference>
<feature type="compositionally biased region" description="Polar residues" evidence="4">
    <location>
        <begin position="121"/>
        <end position="130"/>
    </location>
</feature>
<feature type="compositionally biased region" description="Basic and acidic residues" evidence="4">
    <location>
        <begin position="104"/>
        <end position="118"/>
    </location>
</feature>
<evidence type="ECO:0000256" key="3">
    <source>
        <dbReference type="ARBA" id="ARBA00022989"/>
    </source>
</evidence>
<evidence type="ECO:0000256" key="2">
    <source>
        <dbReference type="ARBA" id="ARBA00022692"/>
    </source>
</evidence>
<protein>
    <recommendedName>
        <fullName evidence="7">Glycosyltransferase family 92 protein</fullName>
    </recommendedName>
</protein>
<gene>
    <name evidence="5" type="ORF">FVE85_4242</name>
</gene>
<dbReference type="Pfam" id="PF13704">
    <property type="entry name" value="Glyco_tranf_2_4"/>
    <property type="match status" value="1"/>
</dbReference>
<dbReference type="PANTHER" id="PTHR21461:SF69">
    <property type="entry name" value="GLYCOSYLTRANSFERASE FAMILY 92 PROTEIN"/>
    <property type="match status" value="1"/>
</dbReference>
<evidence type="ECO:0008006" key="7">
    <source>
        <dbReference type="Google" id="ProtNLM"/>
    </source>
</evidence>
<comment type="caution">
    <text evidence="5">The sequence shown here is derived from an EMBL/GenBank/DDBJ whole genome shotgun (WGS) entry which is preliminary data.</text>
</comment>
<keyword evidence="3" id="KW-1133">Transmembrane helix</keyword>
<dbReference type="EMBL" id="VRMN01000005">
    <property type="protein sequence ID" value="KAA8494267.1"/>
    <property type="molecule type" value="Genomic_DNA"/>
</dbReference>
<organism evidence="5 6">
    <name type="scientific">Porphyridium purpureum</name>
    <name type="common">Red alga</name>
    <name type="synonym">Porphyridium cruentum</name>
    <dbReference type="NCBI Taxonomy" id="35688"/>
    <lineage>
        <taxon>Eukaryota</taxon>
        <taxon>Rhodophyta</taxon>
        <taxon>Bangiophyceae</taxon>
        <taxon>Porphyridiales</taxon>
        <taxon>Porphyridiaceae</taxon>
        <taxon>Porphyridium</taxon>
    </lineage>
</organism>
<feature type="region of interest" description="Disordered" evidence="4">
    <location>
        <begin position="65"/>
        <end position="130"/>
    </location>
</feature>
<keyword evidence="3" id="KW-0472">Membrane</keyword>
<evidence type="ECO:0000256" key="1">
    <source>
        <dbReference type="ARBA" id="ARBA00004167"/>
    </source>
</evidence>
<evidence type="ECO:0000313" key="6">
    <source>
        <dbReference type="Proteomes" id="UP000324585"/>
    </source>
</evidence>
<keyword evidence="6" id="KW-1185">Reference proteome</keyword>
<keyword evidence="2" id="KW-0812">Transmembrane</keyword>
<evidence type="ECO:0000313" key="5">
    <source>
        <dbReference type="EMBL" id="KAA8494267.1"/>
    </source>
</evidence>
<name>A0A5J4YV44_PORPP</name>
<comment type="subcellular location">
    <subcellularLocation>
        <location evidence="1">Membrane</location>
        <topology evidence="1">Single-pass membrane protein</topology>
    </subcellularLocation>
</comment>
<evidence type="ECO:0000256" key="4">
    <source>
        <dbReference type="SAM" id="MobiDB-lite"/>
    </source>
</evidence>
<dbReference type="AlphaFoldDB" id="A0A5J4YV44"/>